<keyword evidence="6" id="KW-1185">Reference proteome</keyword>
<dbReference type="PANTHER" id="PTHR15427:SF50">
    <property type="entry name" value="COMPLEMENT C1Q TUMOR NECROSIS FACTOR-RELATED PROTEIN 2-LIKE"/>
    <property type="match status" value="1"/>
</dbReference>
<dbReference type="Pfam" id="PF00386">
    <property type="entry name" value="C1q"/>
    <property type="match status" value="1"/>
</dbReference>
<dbReference type="AlphaFoldDB" id="A0A8S3UXL0"/>
<dbReference type="PRINTS" id="PR00007">
    <property type="entry name" value="COMPLEMNTC1Q"/>
</dbReference>
<dbReference type="Proteomes" id="UP000683360">
    <property type="component" value="Unassembled WGS sequence"/>
</dbReference>
<accession>A0A8S3UXL0</accession>
<sequence length="184" mass="20156">MDTILKMVLDREVQTQDTNEKTVQNPRADDDEEALRKKRSIQTIGSGSYRVAFSAKNQLQMINVADHQKLIFDQVLTNIGGNYNAKTGLFQAEVSGAYLFFSDIGVMPNKDVSTGIVKDGTTLVQMYSQTPNVQGALESDSNMAIIHLNQGDSVWIEALQITDHSGAVMAGGCSFSGFLLYPDQ</sequence>
<comment type="subcellular location">
    <subcellularLocation>
        <location evidence="1">Secreted</location>
    </subcellularLocation>
</comment>
<dbReference type="InterPro" id="IPR001073">
    <property type="entry name" value="C1q_dom"/>
</dbReference>
<dbReference type="SMART" id="SM00110">
    <property type="entry name" value="C1Q"/>
    <property type="match status" value="1"/>
</dbReference>
<dbReference type="PANTHER" id="PTHR15427">
    <property type="entry name" value="EMILIN ELASTIN MICROFIBRIL INTERFACE-LOCATED PROTEIN ELASTIN MICROFIBRIL INTERFACER"/>
    <property type="match status" value="1"/>
</dbReference>
<feature type="domain" description="C1q" evidence="4">
    <location>
        <begin position="46"/>
        <end position="184"/>
    </location>
</feature>
<evidence type="ECO:0000256" key="2">
    <source>
        <dbReference type="ARBA" id="ARBA00022525"/>
    </source>
</evidence>
<dbReference type="EMBL" id="CAJPWZ010003046">
    <property type="protein sequence ID" value="CAG2250291.1"/>
    <property type="molecule type" value="Genomic_DNA"/>
</dbReference>
<feature type="region of interest" description="Disordered" evidence="3">
    <location>
        <begin position="15"/>
        <end position="37"/>
    </location>
</feature>
<proteinExistence type="predicted"/>
<evidence type="ECO:0000256" key="1">
    <source>
        <dbReference type="ARBA" id="ARBA00004613"/>
    </source>
</evidence>
<name>A0A8S3UXL0_MYTED</name>
<dbReference type="InterPro" id="IPR050392">
    <property type="entry name" value="Collagen/C1q_domain"/>
</dbReference>
<evidence type="ECO:0000313" key="6">
    <source>
        <dbReference type="Proteomes" id="UP000683360"/>
    </source>
</evidence>
<dbReference type="OrthoDB" id="6158711at2759"/>
<evidence type="ECO:0000259" key="4">
    <source>
        <dbReference type="PROSITE" id="PS50871"/>
    </source>
</evidence>
<protein>
    <recommendedName>
        <fullName evidence="4">C1q domain-containing protein</fullName>
    </recommendedName>
</protein>
<dbReference type="Gene3D" id="2.60.120.40">
    <property type="match status" value="1"/>
</dbReference>
<comment type="caution">
    <text evidence="5">The sequence shown here is derived from an EMBL/GenBank/DDBJ whole genome shotgun (WGS) entry which is preliminary data.</text>
</comment>
<reference evidence="5" key="1">
    <citation type="submission" date="2021-03" db="EMBL/GenBank/DDBJ databases">
        <authorList>
            <person name="Bekaert M."/>
        </authorList>
    </citation>
    <scope>NUCLEOTIDE SEQUENCE</scope>
</reference>
<gene>
    <name evidence="5" type="ORF">MEDL_61954</name>
</gene>
<dbReference type="SUPFAM" id="SSF49842">
    <property type="entry name" value="TNF-like"/>
    <property type="match status" value="1"/>
</dbReference>
<dbReference type="InterPro" id="IPR008983">
    <property type="entry name" value="Tumour_necrosis_fac-like_dom"/>
</dbReference>
<evidence type="ECO:0000256" key="3">
    <source>
        <dbReference type="SAM" id="MobiDB-lite"/>
    </source>
</evidence>
<dbReference type="PROSITE" id="PS50871">
    <property type="entry name" value="C1Q"/>
    <property type="match status" value="1"/>
</dbReference>
<evidence type="ECO:0000313" key="5">
    <source>
        <dbReference type="EMBL" id="CAG2250291.1"/>
    </source>
</evidence>
<keyword evidence="2" id="KW-0964">Secreted</keyword>
<dbReference type="GO" id="GO:0005576">
    <property type="term" value="C:extracellular region"/>
    <property type="evidence" value="ECO:0007669"/>
    <property type="project" value="UniProtKB-SubCell"/>
</dbReference>
<organism evidence="5 6">
    <name type="scientific">Mytilus edulis</name>
    <name type="common">Blue mussel</name>
    <dbReference type="NCBI Taxonomy" id="6550"/>
    <lineage>
        <taxon>Eukaryota</taxon>
        <taxon>Metazoa</taxon>
        <taxon>Spiralia</taxon>
        <taxon>Lophotrochozoa</taxon>
        <taxon>Mollusca</taxon>
        <taxon>Bivalvia</taxon>
        <taxon>Autobranchia</taxon>
        <taxon>Pteriomorphia</taxon>
        <taxon>Mytilida</taxon>
        <taxon>Mytiloidea</taxon>
        <taxon>Mytilidae</taxon>
        <taxon>Mytilinae</taxon>
        <taxon>Mytilus</taxon>
    </lineage>
</organism>